<dbReference type="OrthoDB" id="15401at2"/>
<dbReference type="AlphaFoldDB" id="A0A1J0WD59"/>
<dbReference type="GO" id="GO:0045259">
    <property type="term" value="C:proton-transporting ATP synthase complex"/>
    <property type="evidence" value="ECO:0007669"/>
    <property type="project" value="UniProtKB-UniRule"/>
</dbReference>
<proteinExistence type="inferred from homology"/>
<keyword evidence="5" id="KW-1185">Reference proteome</keyword>
<dbReference type="EMBL" id="CP018076">
    <property type="protein sequence ID" value="APE42235.1"/>
    <property type="molecule type" value="Genomic_DNA"/>
</dbReference>
<accession>A0A1J0WD59</accession>
<feature type="transmembrane region" description="Helical" evidence="3">
    <location>
        <begin position="39"/>
        <end position="57"/>
    </location>
</feature>
<keyword evidence="1" id="KW-0406">Ion transport</keyword>
<dbReference type="GO" id="GO:1902600">
    <property type="term" value="P:proton transmembrane transport"/>
    <property type="evidence" value="ECO:0007669"/>
    <property type="project" value="UniProtKB-KW"/>
</dbReference>
<comment type="similarity">
    <text evidence="1">Belongs to the bacterial AtpI family.</text>
</comment>
<gene>
    <name evidence="4" type="ORF">BOO69_01510</name>
</gene>
<evidence type="ECO:0000313" key="5">
    <source>
        <dbReference type="Proteomes" id="UP000181897"/>
    </source>
</evidence>
<dbReference type="InterPro" id="IPR032820">
    <property type="entry name" value="ATPase_put"/>
</dbReference>
<feature type="transmembrane region" description="Helical" evidence="3">
    <location>
        <begin position="63"/>
        <end position="84"/>
    </location>
</feature>
<evidence type="ECO:0000256" key="2">
    <source>
        <dbReference type="SAM" id="MobiDB-lite"/>
    </source>
</evidence>
<keyword evidence="1" id="KW-0813">Transport</keyword>
<dbReference type="Proteomes" id="UP000181897">
    <property type="component" value="Chromosome"/>
</dbReference>
<protein>
    <recommendedName>
        <fullName evidence="1">ATP synthase protein I</fullName>
    </recommendedName>
</protein>
<name>A0A1J0WD59_9RHOB</name>
<reference evidence="4 5" key="1">
    <citation type="submission" date="2016-11" db="EMBL/GenBank/DDBJ databases">
        <title>Complete genome sequence of Sulfitobacter sp. AM1-D1, a toxic bacteria associated with marine dinoflagellate Alexandrium minutum in East China Sea.</title>
        <authorList>
            <person name="Yang Q."/>
            <person name="Zhang X."/>
            <person name="Tian X."/>
        </authorList>
    </citation>
    <scope>NUCLEOTIDE SEQUENCE [LARGE SCALE GENOMIC DNA]</scope>
    <source>
        <strain evidence="4 5">AM1-D1</strain>
    </source>
</reference>
<evidence type="ECO:0000256" key="3">
    <source>
        <dbReference type="SAM" id="Phobius"/>
    </source>
</evidence>
<organism evidence="4 5">
    <name type="scientific">Sulfitobacter alexandrii</name>
    <dbReference type="NCBI Taxonomy" id="1917485"/>
    <lineage>
        <taxon>Bacteria</taxon>
        <taxon>Pseudomonadati</taxon>
        <taxon>Pseudomonadota</taxon>
        <taxon>Alphaproteobacteria</taxon>
        <taxon>Rhodobacterales</taxon>
        <taxon>Roseobacteraceae</taxon>
        <taxon>Sulfitobacter</taxon>
    </lineage>
</organism>
<comment type="function">
    <text evidence="1">A possible function for this protein is to guide the assembly of the membrane sector of the ATPase enzyme complex.</text>
</comment>
<keyword evidence="1 3" id="KW-0472">Membrane</keyword>
<keyword evidence="3" id="KW-0812">Transmembrane</keyword>
<keyword evidence="3" id="KW-1133">Transmembrane helix</keyword>
<sequence>MSDPDQQQRLEQLEARINAVKGRNTPKPIQDESHTQAQLAWRMVIELVAGLGIGFGIGYGLDVLFGTLPIFMVLFTFLGLAAGVKTMLRSAQEFQARQMVEPTEDASGKDDRNEGA</sequence>
<feature type="compositionally biased region" description="Basic and acidic residues" evidence="2">
    <location>
        <begin position="106"/>
        <end position="116"/>
    </location>
</feature>
<feature type="region of interest" description="Disordered" evidence="2">
    <location>
        <begin position="95"/>
        <end position="116"/>
    </location>
</feature>
<dbReference type="KEGG" id="suam:BOO69_01510"/>
<keyword evidence="1" id="KW-0375">Hydrogen ion transport</keyword>
<dbReference type="RefSeq" id="WP_071969671.1">
    <property type="nucleotide sequence ID" value="NZ_CP018076.1"/>
</dbReference>
<dbReference type="InterPro" id="IPR016989">
    <property type="entry name" value="Atp1_alphaprobac"/>
</dbReference>
<dbReference type="Pfam" id="PF09527">
    <property type="entry name" value="ATPase_gene1"/>
    <property type="match status" value="1"/>
</dbReference>
<evidence type="ECO:0000256" key="1">
    <source>
        <dbReference type="PIRNR" id="PIRNR032126"/>
    </source>
</evidence>
<evidence type="ECO:0000313" key="4">
    <source>
        <dbReference type="EMBL" id="APE42235.1"/>
    </source>
</evidence>
<dbReference type="STRING" id="1917485.BOO69_01510"/>
<dbReference type="PIRSF" id="PIRSF032126">
    <property type="entry name" value="F0F1_ATP_synthase_subunit_I"/>
    <property type="match status" value="1"/>
</dbReference>